<feature type="domain" description="HD" evidence="1">
    <location>
        <begin position="125"/>
        <end position="236"/>
    </location>
</feature>
<evidence type="ECO:0000313" key="2">
    <source>
        <dbReference type="EMBL" id="AMN31110.1"/>
    </source>
</evidence>
<dbReference type="SUPFAM" id="SSF109604">
    <property type="entry name" value="HD-domain/PDEase-like"/>
    <property type="match status" value="1"/>
</dbReference>
<sequence length="269" mass="31223">MNNDYISNLPPEINVYKGEGDITQINNISKWTSDLNIAMFFAINYSKNDAKILKGTISKEYVLEQIKNKMPVDFENVKHIDTLNLYSLTNIESKVLDFAQSKLDKYSPLINELYENNNRFDHDKEHTKRVLFLASILCHQLNIGNKKMLDDLFTAISFHDTGRINDDIDDSHGCRAIPIYREYIKPNSKITEFLIKYHCLDDNIAIDYINNKFKPDKVADVKLLYSIIKDADALDRVRFGSEFLNVNYLRNKESLNLVFLAVQLLKLDL</sequence>
<organism evidence="2 3">
    <name type="scientific">Clostridium perfringens</name>
    <dbReference type="NCBI Taxonomy" id="1502"/>
    <lineage>
        <taxon>Bacteria</taxon>
        <taxon>Bacillati</taxon>
        <taxon>Bacillota</taxon>
        <taxon>Clostridia</taxon>
        <taxon>Eubacteriales</taxon>
        <taxon>Clostridiaceae</taxon>
        <taxon>Clostridium</taxon>
    </lineage>
</organism>
<dbReference type="Proteomes" id="UP000070260">
    <property type="component" value="Plasmid pJFP838A"/>
</dbReference>
<protein>
    <submittedName>
        <fullName evidence="2">Putative metal dependent phosphohydrolase</fullName>
    </submittedName>
</protein>
<dbReference type="Gene3D" id="1.10.3210.10">
    <property type="entry name" value="Hypothetical protein af1432"/>
    <property type="match status" value="1"/>
</dbReference>
<dbReference type="InterPro" id="IPR006674">
    <property type="entry name" value="HD_domain"/>
</dbReference>
<gene>
    <name evidence="2" type="ORF">JFP838_pA0194</name>
</gene>
<dbReference type="Pfam" id="PF01966">
    <property type="entry name" value="HD"/>
    <property type="match status" value="1"/>
</dbReference>
<dbReference type="PATRIC" id="fig|1502.177.peg.3402"/>
<reference evidence="2 3" key="1">
    <citation type="journal article" date="2016" name="PLoS ONE">
        <title>Plasmid Characterization and Chromosome Analysis of Two netF+ Clostridium perfringens Isolates Associated with Foal and Canine Necrotizing Enteritis.</title>
        <authorList>
            <person name="Mehdizadeh Gohari I."/>
            <person name="Kropinski A.M."/>
            <person name="Weese S.J."/>
            <person name="Parreira V.R."/>
            <person name="Whitehead A.E."/>
            <person name="Boerlin P."/>
            <person name="Prescott J.F."/>
        </authorList>
    </citation>
    <scope>NUCLEOTIDE SEQUENCE [LARGE SCALE GENOMIC DNA]</scope>
    <source>
        <strain evidence="2 3">JP838</strain>
        <plasmid evidence="3">Plasmid pJFP838A</plasmid>
    </source>
</reference>
<keyword evidence="2" id="KW-0614">Plasmid</keyword>
<evidence type="ECO:0000313" key="3">
    <source>
        <dbReference type="Proteomes" id="UP000070260"/>
    </source>
</evidence>
<geneLocation type="plasmid" evidence="2 3">
    <name>pJFP838A</name>
</geneLocation>
<name>A0A140GRF1_CLOPF</name>
<dbReference type="EMBL" id="CP013615">
    <property type="protein sequence ID" value="AMN31110.1"/>
    <property type="molecule type" value="Genomic_DNA"/>
</dbReference>
<proteinExistence type="predicted"/>
<dbReference type="RefSeq" id="WP_061429708.1">
    <property type="nucleotide sequence ID" value="NZ_CP013615.1"/>
</dbReference>
<dbReference type="GO" id="GO:0016787">
    <property type="term" value="F:hydrolase activity"/>
    <property type="evidence" value="ECO:0007669"/>
    <property type="project" value="UniProtKB-KW"/>
</dbReference>
<accession>A0A140GRF1</accession>
<dbReference type="AlphaFoldDB" id="A0A140GRF1"/>
<dbReference type="OrthoDB" id="7069048at2"/>
<evidence type="ECO:0000259" key="1">
    <source>
        <dbReference type="Pfam" id="PF01966"/>
    </source>
</evidence>
<keyword evidence="2" id="KW-0378">Hydrolase</keyword>